<dbReference type="STRING" id="339866.GCA_001418255_00529"/>
<keyword evidence="2" id="KW-0812">Transmembrane</keyword>
<gene>
    <name evidence="4" type="ORF">Ga0061069_1025</name>
</gene>
<dbReference type="PROSITE" id="PS51352">
    <property type="entry name" value="THIOREDOXIN_2"/>
    <property type="match status" value="1"/>
</dbReference>
<dbReference type="InterPro" id="IPR001640">
    <property type="entry name" value="Lgt"/>
</dbReference>
<dbReference type="GO" id="GO:0042158">
    <property type="term" value="P:lipoprotein biosynthetic process"/>
    <property type="evidence" value="ECO:0007669"/>
    <property type="project" value="InterPro"/>
</dbReference>
<evidence type="ECO:0000256" key="1">
    <source>
        <dbReference type="ARBA" id="ARBA00023284"/>
    </source>
</evidence>
<feature type="transmembrane region" description="Helical" evidence="2">
    <location>
        <begin position="43"/>
        <end position="61"/>
    </location>
</feature>
<dbReference type="InterPro" id="IPR036249">
    <property type="entry name" value="Thioredoxin-like_sf"/>
</dbReference>
<feature type="transmembrane region" description="Helical" evidence="2">
    <location>
        <begin position="106"/>
        <end position="128"/>
    </location>
</feature>
<keyword evidence="5" id="KW-1185">Reference proteome</keyword>
<accession>A0A0K6HTQ9</accession>
<proteinExistence type="predicted"/>
<dbReference type="OrthoDB" id="9811352at2"/>
<evidence type="ECO:0000313" key="5">
    <source>
        <dbReference type="Proteomes" id="UP000183649"/>
    </source>
</evidence>
<dbReference type="InterPro" id="IPR013766">
    <property type="entry name" value="Thioredoxin_domain"/>
</dbReference>
<dbReference type="InterPro" id="IPR050553">
    <property type="entry name" value="Thioredoxin_ResA/DsbE_sf"/>
</dbReference>
<dbReference type="GO" id="GO:0008961">
    <property type="term" value="F:phosphatidylglycerol-prolipoprotein diacylglyceryl transferase activity"/>
    <property type="evidence" value="ECO:0007669"/>
    <property type="project" value="InterPro"/>
</dbReference>
<dbReference type="PANTHER" id="PTHR42852">
    <property type="entry name" value="THIOL:DISULFIDE INTERCHANGE PROTEIN DSBE"/>
    <property type="match status" value="1"/>
</dbReference>
<dbReference type="PANTHER" id="PTHR42852:SF13">
    <property type="entry name" value="PROTEIN DIPZ"/>
    <property type="match status" value="1"/>
</dbReference>
<evidence type="ECO:0000256" key="2">
    <source>
        <dbReference type="SAM" id="Phobius"/>
    </source>
</evidence>
<feature type="transmembrane region" description="Helical" evidence="2">
    <location>
        <begin position="12"/>
        <end position="31"/>
    </location>
</feature>
<dbReference type="InterPro" id="IPR000866">
    <property type="entry name" value="AhpC/TSA"/>
</dbReference>
<dbReference type="GO" id="GO:0015036">
    <property type="term" value="F:disulfide oxidoreductase activity"/>
    <property type="evidence" value="ECO:0007669"/>
    <property type="project" value="UniProtKB-ARBA"/>
</dbReference>
<protein>
    <submittedName>
        <fullName evidence="4">Thiol-disulfide isomerase or thioredoxin</fullName>
    </submittedName>
</protein>
<dbReference type="Pfam" id="PF01790">
    <property type="entry name" value="LGT"/>
    <property type="match status" value="1"/>
</dbReference>
<dbReference type="Pfam" id="PF00578">
    <property type="entry name" value="AhpC-TSA"/>
    <property type="match status" value="1"/>
</dbReference>
<dbReference type="PROSITE" id="PS00194">
    <property type="entry name" value="THIOREDOXIN_1"/>
    <property type="match status" value="1"/>
</dbReference>
<dbReference type="Gene3D" id="3.40.30.10">
    <property type="entry name" value="Glutaredoxin"/>
    <property type="match status" value="1"/>
</dbReference>
<dbReference type="InterPro" id="IPR017937">
    <property type="entry name" value="Thioredoxin_CS"/>
</dbReference>
<keyword evidence="2" id="KW-0472">Membrane</keyword>
<evidence type="ECO:0000313" key="4">
    <source>
        <dbReference type="EMBL" id="CUA94221.1"/>
    </source>
</evidence>
<dbReference type="GO" id="GO:0005886">
    <property type="term" value="C:plasma membrane"/>
    <property type="evidence" value="ECO:0007669"/>
    <property type="project" value="InterPro"/>
</dbReference>
<dbReference type="RefSeq" id="WP_055449499.1">
    <property type="nucleotide sequence ID" value="NZ_CYHF01000002.1"/>
</dbReference>
<feature type="transmembrane region" description="Helical" evidence="2">
    <location>
        <begin position="81"/>
        <end position="99"/>
    </location>
</feature>
<feature type="domain" description="Thioredoxin" evidence="3">
    <location>
        <begin position="130"/>
        <end position="267"/>
    </location>
</feature>
<keyword evidence="4" id="KW-0413">Isomerase</keyword>
<organism evidence="4 5">
    <name type="scientific">Thiomonas bhubaneswarensis</name>
    <dbReference type="NCBI Taxonomy" id="339866"/>
    <lineage>
        <taxon>Bacteria</taxon>
        <taxon>Pseudomonadati</taxon>
        <taxon>Pseudomonadota</taxon>
        <taxon>Betaproteobacteria</taxon>
        <taxon>Burkholderiales</taxon>
        <taxon>Thiomonas</taxon>
    </lineage>
</organism>
<dbReference type="EMBL" id="CYHF01000002">
    <property type="protein sequence ID" value="CUA94221.1"/>
    <property type="molecule type" value="Genomic_DNA"/>
</dbReference>
<name>A0A0K6HTQ9_9BURK</name>
<keyword evidence="1" id="KW-0676">Redox-active center</keyword>
<dbReference type="Proteomes" id="UP000183649">
    <property type="component" value="Unassembled WGS sequence"/>
</dbReference>
<dbReference type="AlphaFoldDB" id="A0A0K6HTQ9"/>
<evidence type="ECO:0000259" key="3">
    <source>
        <dbReference type="PROSITE" id="PS51352"/>
    </source>
</evidence>
<sequence length="267" mass="28448">MDALRLGPIVLPWAPLLLVLGYAVAVWVAGLAQKAGRGNAEPLLLWLLLAALVVARAVFVLRHAADYPGVLSMIDIRDRGFNAWAGWAAAVAAVGWFAWRRPALRLSLPLSTGAGAAVMLAGLGLLSLTQPPRPPLPDLTLQTLQGKPVALAGLRGHPVVVNLWATWCPPCRRELPMLIQAAKQPTGARIVLVNEGEAASRVAAYLARERLGQPEILLDPDSRLLSAYRSPGLPTTLFIGADGRVKQLHIGELSAATLQQGIAALRR</sequence>
<reference evidence="5" key="1">
    <citation type="submission" date="2015-08" db="EMBL/GenBank/DDBJ databases">
        <authorList>
            <person name="Varghese N."/>
        </authorList>
    </citation>
    <scope>NUCLEOTIDE SEQUENCE [LARGE SCALE GENOMIC DNA]</scope>
    <source>
        <strain evidence="5">DSM 18181</strain>
    </source>
</reference>
<dbReference type="GO" id="GO:0016209">
    <property type="term" value="F:antioxidant activity"/>
    <property type="evidence" value="ECO:0007669"/>
    <property type="project" value="InterPro"/>
</dbReference>
<keyword evidence="2" id="KW-1133">Transmembrane helix</keyword>
<dbReference type="SUPFAM" id="SSF52833">
    <property type="entry name" value="Thioredoxin-like"/>
    <property type="match status" value="1"/>
</dbReference>
<dbReference type="GO" id="GO:0016853">
    <property type="term" value="F:isomerase activity"/>
    <property type="evidence" value="ECO:0007669"/>
    <property type="project" value="UniProtKB-KW"/>
</dbReference>
<dbReference type="CDD" id="cd02966">
    <property type="entry name" value="TlpA_like_family"/>
    <property type="match status" value="1"/>
</dbReference>